<dbReference type="InterPro" id="IPR038718">
    <property type="entry name" value="SNF2-like_sf"/>
</dbReference>
<dbReference type="Gene3D" id="3.30.40.10">
    <property type="entry name" value="Zinc/RING finger domain, C3HC4 (zinc finger)"/>
    <property type="match status" value="1"/>
</dbReference>
<feature type="region of interest" description="Disordered" evidence="7">
    <location>
        <begin position="190"/>
        <end position="223"/>
    </location>
</feature>
<dbReference type="InterPro" id="IPR050628">
    <property type="entry name" value="SNF2_RAD54_helicase_TF"/>
</dbReference>
<evidence type="ECO:0000259" key="9">
    <source>
        <dbReference type="PROSITE" id="PS51192"/>
    </source>
</evidence>
<evidence type="ECO:0000256" key="2">
    <source>
        <dbReference type="ARBA" id="ARBA00022741"/>
    </source>
</evidence>
<dbReference type="PROSITE" id="PS51194">
    <property type="entry name" value="HELICASE_CTER"/>
    <property type="match status" value="1"/>
</dbReference>
<keyword evidence="3" id="KW-0378">Hydrolase</keyword>
<feature type="compositionally biased region" description="Basic residues" evidence="7">
    <location>
        <begin position="1008"/>
        <end position="1023"/>
    </location>
</feature>
<dbReference type="Pfam" id="PF00176">
    <property type="entry name" value="SNF2-rel_dom"/>
    <property type="match status" value="1"/>
</dbReference>
<dbReference type="Pfam" id="PF13923">
    <property type="entry name" value="zf-C3HC4_2"/>
    <property type="match status" value="1"/>
</dbReference>
<dbReference type="InterPro" id="IPR014001">
    <property type="entry name" value="Helicase_ATP-bd"/>
</dbReference>
<dbReference type="AlphaFoldDB" id="A0A9P8L3I8"/>
<feature type="region of interest" description="Disordered" evidence="7">
    <location>
        <begin position="959"/>
        <end position="1025"/>
    </location>
</feature>
<dbReference type="SMART" id="SM00487">
    <property type="entry name" value="DEXDc"/>
    <property type="match status" value="1"/>
</dbReference>
<dbReference type="InterPro" id="IPR001841">
    <property type="entry name" value="Znf_RING"/>
</dbReference>
<dbReference type="GO" id="GO:0008270">
    <property type="term" value="F:zinc ion binding"/>
    <property type="evidence" value="ECO:0007669"/>
    <property type="project" value="UniProtKB-KW"/>
</dbReference>
<dbReference type="InterPro" id="IPR027417">
    <property type="entry name" value="P-loop_NTPase"/>
</dbReference>
<feature type="compositionally biased region" description="Acidic residues" evidence="7">
    <location>
        <begin position="959"/>
        <end position="979"/>
    </location>
</feature>
<dbReference type="Pfam" id="PF00271">
    <property type="entry name" value="Helicase_C"/>
    <property type="match status" value="1"/>
</dbReference>
<keyword evidence="2" id="KW-0547">Nucleotide-binding</keyword>
<keyword evidence="6" id="KW-0862">Zinc</keyword>
<feature type="compositionally biased region" description="Polar residues" evidence="7">
    <location>
        <begin position="156"/>
        <end position="169"/>
    </location>
</feature>
<feature type="region of interest" description="Disordered" evidence="7">
    <location>
        <begin position="289"/>
        <end position="350"/>
    </location>
</feature>
<dbReference type="SMART" id="SM00184">
    <property type="entry name" value="RING"/>
    <property type="match status" value="1"/>
</dbReference>
<keyword evidence="4" id="KW-0347">Helicase</keyword>
<dbReference type="Gene3D" id="3.40.50.300">
    <property type="entry name" value="P-loop containing nucleotide triphosphate hydrolases"/>
    <property type="match status" value="1"/>
</dbReference>
<keyword evidence="5" id="KW-0067">ATP-binding</keyword>
<dbReference type="GO" id="GO:0005737">
    <property type="term" value="C:cytoplasm"/>
    <property type="evidence" value="ECO:0007669"/>
    <property type="project" value="TreeGrafter"/>
</dbReference>
<dbReference type="SUPFAM" id="SSF52540">
    <property type="entry name" value="P-loop containing nucleoside triphosphate hydrolases"/>
    <property type="match status" value="2"/>
</dbReference>
<evidence type="ECO:0000259" key="8">
    <source>
        <dbReference type="PROSITE" id="PS50089"/>
    </source>
</evidence>
<dbReference type="InterPro" id="IPR013083">
    <property type="entry name" value="Znf_RING/FYVE/PHD"/>
</dbReference>
<dbReference type="Gene3D" id="3.40.50.10810">
    <property type="entry name" value="Tandem AAA-ATPase domain"/>
    <property type="match status" value="1"/>
</dbReference>
<evidence type="ECO:0000256" key="1">
    <source>
        <dbReference type="ARBA" id="ARBA00007025"/>
    </source>
</evidence>
<proteinExistence type="inferred from homology"/>
<dbReference type="Proteomes" id="UP000750711">
    <property type="component" value="Unassembled WGS sequence"/>
</dbReference>
<dbReference type="FunFam" id="3.40.50.300:FF:002380">
    <property type="entry name" value="SWI/SNF family DNA-dependent ATPase, putative"/>
    <property type="match status" value="1"/>
</dbReference>
<dbReference type="GO" id="GO:0005634">
    <property type="term" value="C:nucleus"/>
    <property type="evidence" value="ECO:0007669"/>
    <property type="project" value="TreeGrafter"/>
</dbReference>
<dbReference type="CDD" id="cd18793">
    <property type="entry name" value="SF2_C_SNF"/>
    <property type="match status" value="1"/>
</dbReference>
<sequence length="1239" mass="137713">MELGYDVSDLDEIATVVGQKRVDMKTTRVDESSNNTWAEGYNPTIRWTGRNYNNTLPSPADLSATSGMEYIDSSSYPSTSLENSSGAYQNDKWTFGRIRSLGYNALASTSSISGTDQTRSDQSTPYLPLPSRKRPFDVRGSYLGDTDRQETKSRRTTPSSNTTGFSSPPVNRMSLGDTGDEELARRVAAETVEGYGSDPDPIRKSQEESERRVREKAEQEQRDHELALLLSNTGDANEDLQFLYGNQQNFPTSDYGDFPWENFNSPIDNSHLSSIQHVPTSSTLAANMAQGTSSGQAGGPQLPASDFVDLGSSDDDLTETDASALRSNGGLDHNQSNQSSGFPYDQPLPNYTALGQFQQRQNQQPSFSSEFSGLQMVQLPSATPSGPEGDALPFPLNYAQEPSTGSTYSFGAVIPTFAEVVAQVAESALGTSFSTSSFRQTNNNNSLSIVDTNGTSLIGNYNRQRTAREISYIEYVTHDPTKTAEEIKNLLENIRPDAELPPENREGTPAAMKYPLMEHQKLGLTWLKKMEEGTNKGGILADDMGLGKTIQALALLVSRPSDDPQRKTTLIVAPVALMKQWEREIQTKLKADHQLKTYLLHGSRTKVGWKHLKKYDVVLTTFGTLAAEYKRKESWEQKKASAGDTLNDEDRPSLPCLSEDSLWYRVIIDEAQCIKNRTTKAALAACALQAKSRFCLTGTPMMNSVGELHALIEFLRIKPYNEQKKFNEDFVRPLKGASQHGSDNALKKLQALLKAILLRRTKKSEIDGKPILNLPERTNKSQNAVFNEDERTFYKALETQTAIQFNKYLKQGSIGRNYTNILVLLLRLRQACCHPHLIQDMEVQHNAEITVDEMTDLAKSLLPDVIARVKAMEGFECPICYDGVENPAIFIPCGHDTCTECFVKISNQSGQQNLARGNEVVSVKCPTCRGLIDPKKIIDYVTFKKVHMKEEGAIEEVEEAIEEDNSDTEDSDSDSDSDTGSDLADFVVPDSDAQDGADRDSRKNSSTNKKRNAKGKGKAKAKKTLAQLKKDAMRSAKSKARYMRRLEKNWESSAKVDKCCEILGDIQSKGTGEKTIVFSQFTSLLDLLEVPISRAGWKYERYDGSMSSTKRNDAVIEFTDRPECKIMLVSLKAGNAGLNLVAASQVIILDPFWNPYIEEQAIDRSHRIGQLRPVTVHRILVKETVEDRILQLQDKKRTLIEGALDEKASKNIARLGNQELAFLFVSLLRLKISSLKSKH</sequence>
<evidence type="ECO:0000256" key="6">
    <source>
        <dbReference type="PROSITE-ProRule" id="PRU00175"/>
    </source>
</evidence>
<dbReference type="CDD" id="cd18008">
    <property type="entry name" value="DEXDc_SHPRH-like"/>
    <property type="match status" value="1"/>
</dbReference>
<dbReference type="GO" id="GO:0004386">
    <property type="term" value="F:helicase activity"/>
    <property type="evidence" value="ECO:0007669"/>
    <property type="project" value="UniProtKB-KW"/>
</dbReference>
<dbReference type="GO" id="GO:0000724">
    <property type="term" value="P:double-strand break repair via homologous recombination"/>
    <property type="evidence" value="ECO:0007669"/>
    <property type="project" value="TreeGrafter"/>
</dbReference>
<dbReference type="SMART" id="SM00490">
    <property type="entry name" value="HELICc"/>
    <property type="match status" value="1"/>
</dbReference>
<dbReference type="SUPFAM" id="SSF57850">
    <property type="entry name" value="RING/U-box"/>
    <property type="match status" value="1"/>
</dbReference>
<dbReference type="PANTHER" id="PTHR45626:SF16">
    <property type="entry name" value="ATP-DEPENDENT HELICASE ULS1"/>
    <property type="match status" value="1"/>
</dbReference>
<keyword evidence="12" id="KW-1185">Reference proteome</keyword>
<evidence type="ECO:0000259" key="10">
    <source>
        <dbReference type="PROSITE" id="PS51194"/>
    </source>
</evidence>
<comment type="similarity">
    <text evidence="1">Belongs to the SNF2/RAD54 helicase family.</text>
</comment>
<dbReference type="InterPro" id="IPR001650">
    <property type="entry name" value="Helicase_C-like"/>
</dbReference>
<dbReference type="GO" id="GO:0016787">
    <property type="term" value="F:hydrolase activity"/>
    <property type="evidence" value="ECO:0007669"/>
    <property type="project" value="UniProtKB-KW"/>
</dbReference>
<evidence type="ECO:0000313" key="12">
    <source>
        <dbReference type="Proteomes" id="UP000750711"/>
    </source>
</evidence>
<dbReference type="InterPro" id="IPR049730">
    <property type="entry name" value="SNF2/RAD54-like_C"/>
</dbReference>
<evidence type="ECO:0000256" key="3">
    <source>
        <dbReference type="ARBA" id="ARBA00022801"/>
    </source>
</evidence>
<comment type="caution">
    <text evidence="11">The sequence shown here is derived from an EMBL/GenBank/DDBJ whole genome shotgun (WGS) entry which is preliminary data.</text>
</comment>
<dbReference type="EMBL" id="JAGHQM010001546">
    <property type="protein sequence ID" value="KAH0553208.1"/>
    <property type="molecule type" value="Genomic_DNA"/>
</dbReference>
<keyword evidence="6" id="KW-0479">Metal-binding</keyword>
<evidence type="ECO:0000256" key="5">
    <source>
        <dbReference type="ARBA" id="ARBA00022840"/>
    </source>
</evidence>
<dbReference type="PROSITE" id="PS51192">
    <property type="entry name" value="HELICASE_ATP_BIND_1"/>
    <property type="match status" value="1"/>
</dbReference>
<evidence type="ECO:0000256" key="7">
    <source>
        <dbReference type="SAM" id="MobiDB-lite"/>
    </source>
</evidence>
<feature type="domain" description="Helicase C-terminal" evidence="10">
    <location>
        <begin position="1058"/>
        <end position="1216"/>
    </location>
</feature>
<evidence type="ECO:0000256" key="4">
    <source>
        <dbReference type="ARBA" id="ARBA00022806"/>
    </source>
</evidence>
<reference evidence="11" key="1">
    <citation type="submission" date="2021-03" db="EMBL/GenBank/DDBJ databases">
        <title>Comparative genomics and phylogenomic investigation of the class Geoglossomycetes provide insights into ecological specialization and systematics.</title>
        <authorList>
            <person name="Melie T."/>
            <person name="Pirro S."/>
            <person name="Miller A.N."/>
            <person name="Quandt A."/>
        </authorList>
    </citation>
    <scope>NUCLEOTIDE SEQUENCE</scope>
    <source>
        <strain evidence="11">CAQ_001_2017</strain>
    </source>
</reference>
<protein>
    <submittedName>
        <fullName evidence="11">Uncharacterized protein</fullName>
    </submittedName>
</protein>
<dbReference type="PROSITE" id="PS50089">
    <property type="entry name" value="ZF_RING_2"/>
    <property type="match status" value="1"/>
</dbReference>
<accession>A0A9P8L3I8</accession>
<dbReference type="InterPro" id="IPR000330">
    <property type="entry name" value="SNF2_N"/>
</dbReference>
<organism evidence="11 12">
    <name type="scientific">Trichoglossum hirsutum</name>
    <dbReference type="NCBI Taxonomy" id="265104"/>
    <lineage>
        <taxon>Eukaryota</taxon>
        <taxon>Fungi</taxon>
        <taxon>Dikarya</taxon>
        <taxon>Ascomycota</taxon>
        <taxon>Pezizomycotina</taxon>
        <taxon>Geoglossomycetes</taxon>
        <taxon>Geoglossales</taxon>
        <taxon>Geoglossaceae</taxon>
        <taxon>Trichoglossum</taxon>
    </lineage>
</organism>
<keyword evidence="6" id="KW-0863">Zinc-finger</keyword>
<feature type="domain" description="RING-type" evidence="8">
    <location>
        <begin position="877"/>
        <end position="929"/>
    </location>
</feature>
<feature type="compositionally biased region" description="Basic and acidic residues" evidence="7">
    <location>
        <begin position="200"/>
        <end position="223"/>
    </location>
</feature>
<dbReference type="GO" id="GO:0008094">
    <property type="term" value="F:ATP-dependent activity, acting on DNA"/>
    <property type="evidence" value="ECO:0007669"/>
    <property type="project" value="TreeGrafter"/>
</dbReference>
<dbReference type="GO" id="GO:0005524">
    <property type="term" value="F:ATP binding"/>
    <property type="evidence" value="ECO:0007669"/>
    <property type="project" value="UniProtKB-KW"/>
</dbReference>
<evidence type="ECO:0000313" key="11">
    <source>
        <dbReference type="EMBL" id="KAH0553208.1"/>
    </source>
</evidence>
<dbReference type="PANTHER" id="PTHR45626">
    <property type="entry name" value="TRANSCRIPTION TERMINATION FACTOR 2-RELATED"/>
    <property type="match status" value="1"/>
</dbReference>
<name>A0A9P8L3I8_9PEZI</name>
<feature type="compositionally biased region" description="Polar residues" evidence="7">
    <location>
        <begin position="110"/>
        <end position="125"/>
    </location>
</feature>
<gene>
    <name evidence="11" type="ORF">GP486_006618</name>
</gene>
<feature type="domain" description="Helicase ATP-binding" evidence="9">
    <location>
        <begin position="529"/>
        <end position="718"/>
    </location>
</feature>
<feature type="region of interest" description="Disordered" evidence="7">
    <location>
        <begin position="110"/>
        <end position="177"/>
    </location>
</feature>